<comment type="catalytic activity">
    <reaction evidence="5">
        <text>an N-terminal L-alpha-aminoacyl-[protein] + L-arginyl-tRNA(Arg) = an N-terminal L-arginyl-L-aminoacyl-[protein] + tRNA(Arg) + H(+)</text>
        <dbReference type="Rhea" id="RHEA:10208"/>
        <dbReference type="Rhea" id="RHEA-COMP:9658"/>
        <dbReference type="Rhea" id="RHEA-COMP:9673"/>
        <dbReference type="Rhea" id="RHEA-COMP:10636"/>
        <dbReference type="Rhea" id="RHEA-COMP:10638"/>
        <dbReference type="ChEBI" id="CHEBI:15378"/>
        <dbReference type="ChEBI" id="CHEBI:78442"/>
        <dbReference type="ChEBI" id="CHEBI:78513"/>
        <dbReference type="ChEBI" id="CHEBI:78597"/>
        <dbReference type="ChEBI" id="CHEBI:83562"/>
        <dbReference type="EC" id="2.3.2.8"/>
    </reaction>
</comment>
<gene>
    <name evidence="8" type="ORF">VSP0166_LOCUS12285</name>
</gene>
<evidence type="ECO:0000256" key="5">
    <source>
        <dbReference type="PIRNR" id="PIRNR037207"/>
    </source>
</evidence>
<comment type="similarity">
    <text evidence="1 5">Belongs to the R-transferase family.</text>
</comment>
<evidence type="ECO:0000313" key="8">
    <source>
        <dbReference type="EMBL" id="CAE2228885.1"/>
    </source>
</evidence>
<comment type="function">
    <text evidence="5">Involved in the post-translational conjugation of arginine to the N-terminal aspartate or glutamate of a protein. This arginylation is required for degradation of the protein via the ubiquitin pathway.</text>
</comment>
<keyword evidence="2 5" id="KW-0808">Transferase</keyword>
<dbReference type="SUPFAM" id="SSF55729">
    <property type="entry name" value="Acyl-CoA N-acyltransferases (Nat)"/>
    <property type="match status" value="1"/>
</dbReference>
<keyword evidence="4 5" id="KW-0012">Acyltransferase</keyword>
<dbReference type="GO" id="GO:0005737">
    <property type="term" value="C:cytoplasm"/>
    <property type="evidence" value="ECO:0007669"/>
    <property type="project" value="TreeGrafter"/>
</dbReference>
<evidence type="ECO:0000256" key="2">
    <source>
        <dbReference type="ARBA" id="ARBA00022679"/>
    </source>
</evidence>
<accession>A0A7S4IGM9</accession>
<evidence type="ECO:0000256" key="3">
    <source>
        <dbReference type="ARBA" id="ARBA00022786"/>
    </source>
</evidence>
<dbReference type="EC" id="2.3.2.8" evidence="5"/>
<dbReference type="InterPro" id="IPR007472">
    <property type="entry name" value="N-end_Aminoacyl_Trfase_C"/>
</dbReference>
<evidence type="ECO:0000256" key="4">
    <source>
        <dbReference type="ARBA" id="ARBA00023315"/>
    </source>
</evidence>
<name>A0A7S4IGM9_9EUKA</name>
<organism evidence="8">
    <name type="scientific">Vannella robusta</name>
    <dbReference type="NCBI Taxonomy" id="1487602"/>
    <lineage>
        <taxon>Eukaryota</taxon>
        <taxon>Amoebozoa</taxon>
        <taxon>Discosea</taxon>
        <taxon>Flabellinia</taxon>
        <taxon>Vannellidae</taxon>
        <taxon>Vannella</taxon>
    </lineage>
</organism>
<reference evidence="8" key="1">
    <citation type="submission" date="2021-01" db="EMBL/GenBank/DDBJ databases">
        <authorList>
            <person name="Corre E."/>
            <person name="Pelletier E."/>
            <person name="Niang G."/>
            <person name="Scheremetjew M."/>
            <person name="Finn R."/>
            <person name="Kale V."/>
            <person name="Holt S."/>
            <person name="Cochrane G."/>
            <person name="Meng A."/>
            <person name="Brown T."/>
            <person name="Cohen L."/>
        </authorList>
    </citation>
    <scope>NUCLEOTIDE SEQUENCE</scope>
    <source>
        <strain evidence="8">DIVA3 518/3/11/1/6</strain>
    </source>
</reference>
<dbReference type="InterPro" id="IPR017137">
    <property type="entry name" value="Arg-tRNA-P_Trfase_1_euk"/>
</dbReference>
<dbReference type="Pfam" id="PF04377">
    <property type="entry name" value="ATE_C"/>
    <property type="match status" value="1"/>
</dbReference>
<dbReference type="EMBL" id="HBKP01017335">
    <property type="protein sequence ID" value="CAE2228885.1"/>
    <property type="molecule type" value="Transcribed_RNA"/>
</dbReference>
<keyword evidence="3 5" id="KW-0833">Ubl conjugation pathway</keyword>
<dbReference type="AlphaFoldDB" id="A0A7S4IGM9"/>
<dbReference type="InterPro" id="IPR016181">
    <property type="entry name" value="Acyl_CoA_acyltransferase"/>
</dbReference>
<evidence type="ECO:0000259" key="7">
    <source>
        <dbReference type="Pfam" id="PF04377"/>
    </source>
</evidence>
<dbReference type="PANTHER" id="PTHR21367">
    <property type="entry name" value="ARGININE-TRNA-PROTEIN TRANSFERASE 1"/>
    <property type="match status" value="1"/>
</dbReference>
<evidence type="ECO:0000259" key="6">
    <source>
        <dbReference type="Pfam" id="PF04376"/>
    </source>
</evidence>
<dbReference type="InterPro" id="IPR030700">
    <property type="entry name" value="N-end_Aminoacyl_Trfase"/>
</dbReference>
<protein>
    <recommendedName>
        <fullName evidence="5">Arginyl-tRNA--protein transferase 1</fullName>
        <shortName evidence="5">Arginyltransferase 1</shortName>
        <shortName evidence="5">R-transferase 1</shortName>
        <ecNumber evidence="5">2.3.2.8</ecNumber>
    </recommendedName>
    <alternativeName>
        <fullName evidence="5">Arginine-tRNA--protein transferase 1</fullName>
    </alternativeName>
</protein>
<dbReference type="Pfam" id="PF04376">
    <property type="entry name" value="ATE_N"/>
    <property type="match status" value="1"/>
</dbReference>
<dbReference type="PANTHER" id="PTHR21367:SF1">
    <property type="entry name" value="ARGINYL-TRNA--PROTEIN TRANSFERASE 1"/>
    <property type="match status" value="1"/>
</dbReference>
<proteinExistence type="inferred from homology"/>
<dbReference type="PIRSF" id="PIRSF037207">
    <property type="entry name" value="ATE1_euk"/>
    <property type="match status" value="1"/>
</dbReference>
<feature type="domain" description="N-end rule aminoacyl transferase C-terminal" evidence="7">
    <location>
        <begin position="337"/>
        <end position="480"/>
    </location>
</feature>
<sequence length="569" mass="65429">MLSSVLCAHSSSSEGMNNSCATLETLHLQFPGTEYSQIQLLLDTYPDDIPKITHILEQQTRKQSITPGESVIQLFEEFASECHYCPEPSPKGRVTYEINAEKLTVADYQQLIDKGWRRNGSWVYHPSNDKSCCPHYTIRLDVNKFQASKSQKRCSKRWKRFLAGEIGDPQNRMDIELDDDGKPMRQLLLKESQKREIEKVLFEAAKLALESFSMEHLLAVKHSRIRPQVSPILHKKKRGGLRKRLTTNFCLQFTPHAPSDQYSPLSLAEKMLEFLPYHWDARAAGPGFINFKFSRSFAAEPSVSQKEQEEGNTKDSESEYDFHHFELTMDQGNFSNEKFQLYKKYQMEVHNDNESDLTIPSFQGALCTSPLIHEPAKSRDDPECGYGSFHQNYRVDGELIAVGVIDVLPNCVSSVYFFYNPSYSWLSPGVISALQEIQWVKNFALSHSNSKLHYYYMGYYIHDCPKMKYKKSYQPSDLLCPITHKWVSLGKVERSLDAQKYCRLSNEKQVEITKQQILNIAHSLKLIICGSTVTLRDLTTESQRVVLVVLEKFILIVGSLACNFRFLFK</sequence>
<feature type="domain" description="N-end aminoacyl transferase N-terminal" evidence="6">
    <location>
        <begin position="80"/>
        <end position="153"/>
    </location>
</feature>
<evidence type="ECO:0000256" key="1">
    <source>
        <dbReference type="ARBA" id="ARBA00009991"/>
    </source>
</evidence>
<dbReference type="GO" id="GO:0004057">
    <property type="term" value="F:arginyl-tRNA--protein transferase activity"/>
    <property type="evidence" value="ECO:0007669"/>
    <property type="project" value="UniProtKB-EC"/>
</dbReference>
<dbReference type="InterPro" id="IPR007471">
    <property type="entry name" value="N-end_Aminoacyl_Trfase_N"/>
</dbReference>